<dbReference type="AlphaFoldDB" id="A0A6N7YW73"/>
<evidence type="ECO:0000259" key="5">
    <source>
        <dbReference type="Pfam" id="PF02775"/>
    </source>
</evidence>
<organism evidence="7 8">
    <name type="scientific">Amycolatopsis pithecellobii</name>
    <dbReference type="NCBI Taxonomy" id="664692"/>
    <lineage>
        <taxon>Bacteria</taxon>
        <taxon>Bacillati</taxon>
        <taxon>Actinomycetota</taxon>
        <taxon>Actinomycetes</taxon>
        <taxon>Pseudonocardiales</taxon>
        <taxon>Pseudonocardiaceae</taxon>
        <taxon>Amycolatopsis</taxon>
    </lineage>
</organism>
<dbReference type="GO" id="GO:0050660">
    <property type="term" value="F:flavin adenine dinucleotide binding"/>
    <property type="evidence" value="ECO:0007669"/>
    <property type="project" value="TreeGrafter"/>
</dbReference>
<dbReference type="CDD" id="cd00568">
    <property type="entry name" value="TPP_enzymes"/>
    <property type="match status" value="1"/>
</dbReference>
<dbReference type="PANTHER" id="PTHR18968:SF120">
    <property type="entry name" value="ACETOLACTATE SYNTHASE LARGE SUBUNIT"/>
    <property type="match status" value="1"/>
</dbReference>
<dbReference type="InterPro" id="IPR029061">
    <property type="entry name" value="THDP-binding"/>
</dbReference>
<evidence type="ECO:0000259" key="4">
    <source>
        <dbReference type="Pfam" id="PF00205"/>
    </source>
</evidence>
<comment type="caution">
    <text evidence="7">The sequence shown here is derived from an EMBL/GenBank/DDBJ whole genome shotgun (WGS) entry which is preliminary data.</text>
</comment>
<dbReference type="InterPro" id="IPR012001">
    <property type="entry name" value="Thiamin_PyroP_enz_TPP-bd_dom"/>
</dbReference>
<keyword evidence="8" id="KW-1185">Reference proteome</keyword>
<dbReference type="GO" id="GO:0005948">
    <property type="term" value="C:acetolactate synthase complex"/>
    <property type="evidence" value="ECO:0007669"/>
    <property type="project" value="TreeGrafter"/>
</dbReference>
<dbReference type="CDD" id="cd07035">
    <property type="entry name" value="TPP_PYR_POX_like"/>
    <property type="match status" value="1"/>
</dbReference>
<dbReference type="Pfam" id="PF00205">
    <property type="entry name" value="TPP_enzyme_M"/>
    <property type="match status" value="1"/>
</dbReference>
<evidence type="ECO:0000313" key="8">
    <source>
        <dbReference type="Proteomes" id="UP000440096"/>
    </source>
</evidence>
<dbReference type="GO" id="GO:0000287">
    <property type="term" value="F:magnesium ion binding"/>
    <property type="evidence" value="ECO:0007669"/>
    <property type="project" value="InterPro"/>
</dbReference>
<dbReference type="SUPFAM" id="SSF52518">
    <property type="entry name" value="Thiamin diphosphate-binding fold (THDP-binding)"/>
    <property type="match status" value="2"/>
</dbReference>
<dbReference type="Gene3D" id="3.40.50.1220">
    <property type="entry name" value="TPP-binding domain"/>
    <property type="match status" value="1"/>
</dbReference>
<evidence type="ECO:0000313" key="7">
    <source>
        <dbReference type="EMBL" id="MTD53123.1"/>
    </source>
</evidence>
<name>A0A6N7YW73_9PSEU</name>
<dbReference type="InterPro" id="IPR011766">
    <property type="entry name" value="TPP_enzyme_TPP-bd"/>
</dbReference>
<dbReference type="Proteomes" id="UP000440096">
    <property type="component" value="Unassembled WGS sequence"/>
</dbReference>
<dbReference type="GO" id="GO:0009097">
    <property type="term" value="P:isoleucine biosynthetic process"/>
    <property type="evidence" value="ECO:0007669"/>
    <property type="project" value="TreeGrafter"/>
</dbReference>
<dbReference type="EMBL" id="WMBA01000004">
    <property type="protein sequence ID" value="MTD53123.1"/>
    <property type="molecule type" value="Genomic_DNA"/>
</dbReference>
<dbReference type="Gene3D" id="3.40.50.970">
    <property type="match status" value="2"/>
</dbReference>
<dbReference type="Pfam" id="PF02776">
    <property type="entry name" value="TPP_enzyme_N"/>
    <property type="match status" value="1"/>
</dbReference>
<dbReference type="InterPro" id="IPR029035">
    <property type="entry name" value="DHS-like_NAD/FAD-binding_dom"/>
</dbReference>
<sequence length="551" mass="58922">MEPTGANVRSGGDLLVQCLLEHDMSLWSCVPGESFLPVLDALHERGDRVRLITARHEAAAANMAEAAGKLTGRAAVCLVTRGPGATHASIALHTAYQDGTPLILVVGQVERRHLGRQAFQEMNYEHVFGSSAKAVVTVMDADRIPEHVARAVATAHGGRPGPVVLVLPEDVLSDRTDAPVMYAPEPACPDVTAADRDRLLVELNAAERPVLIVGGPGWRQSVGEQVIAFAERNDVPVAAAFRWQDAVPNASRAFVGYLGLGCSPKLRARLAEADLIVGLGPRLDDPTTDGYALTDTARRLVLVSEAADELYGGAIPHLALHGSLASVADALKASHLRENASRRGWLPELRAEQERFTSPPVPAPQPDLASIVSHVRNTVPDDAVITNGAGNYTVWLQRFFEFRRFHTQLAPRNGAMGYGLPAGLAAAALHPDRVVVTFAGDGCLLMSGSELATAVKYGLRVVVVVVNNSMFGTIRMHQERAYPGRVIATQLHNPDFVAYARSFGAAAHLVRTTGEFAPAFAEALSHHGPSLIEVRTDAEQITPDLRIADLG</sequence>
<proteinExistence type="inferred from homology"/>
<evidence type="ECO:0000259" key="6">
    <source>
        <dbReference type="Pfam" id="PF02776"/>
    </source>
</evidence>
<keyword evidence="2 3" id="KW-0786">Thiamine pyrophosphate</keyword>
<dbReference type="InterPro" id="IPR045229">
    <property type="entry name" value="TPP_enz"/>
</dbReference>
<dbReference type="PROSITE" id="PS00187">
    <property type="entry name" value="TPP_ENZYMES"/>
    <property type="match status" value="1"/>
</dbReference>
<feature type="domain" description="Thiamine pyrophosphate enzyme central" evidence="4">
    <location>
        <begin position="200"/>
        <end position="331"/>
    </location>
</feature>
<reference evidence="7 8" key="1">
    <citation type="submission" date="2019-11" db="EMBL/GenBank/DDBJ databases">
        <title>Draft genome of Amycolatopsis RM579.</title>
        <authorList>
            <person name="Duangmal K."/>
            <person name="Mingma R."/>
        </authorList>
    </citation>
    <scope>NUCLEOTIDE SEQUENCE [LARGE SCALE GENOMIC DNA]</scope>
    <source>
        <strain evidence="7 8">RM579</strain>
    </source>
</reference>
<dbReference type="GO" id="GO:0030976">
    <property type="term" value="F:thiamine pyrophosphate binding"/>
    <property type="evidence" value="ECO:0007669"/>
    <property type="project" value="InterPro"/>
</dbReference>
<accession>A0A6N7YW73</accession>
<dbReference type="RefSeq" id="WP_208024262.1">
    <property type="nucleotide sequence ID" value="NZ_WMBA01000004.1"/>
</dbReference>
<dbReference type="GO" id="GO:0009099">
    <property type="term" value="P:L-valine biosynthetic process"/>
    <property type="evidence" value="ECO:0007669"/>
    <property type="project" value="TreeGrafter"/>
</dbReference>
<evidence type="ECO:0000256" key="1">
    <source>
        <dbReference type="ARBA" id="ARBA00007812"/>
    </source>
</evidence>
<gene>
    <name evidence="7" type="ORF">GKO32_03895</name>
</gene>
<dbReference type="GO" id="GO:0003984">
    <property type="term" value="F:acetolactate synthase activity"/>
    <property type="evidence" value="ECO:0007669"/>
    <property type="project" value="TreeGrafter"/>
</dbReference>
<dbReference type="InterPro" id="IPR000399">
    <property type="entry name" value="TPP-bd_CS"/>
</dbReference>
<dbReference type="Pfam" id="PF02775">
    <property type="entry name" value="TPP_enzyme_C"/>
    <property type="match status" value="1"/>
</dbReference>
<feature type="domain" description="Thiamine pyrophosphate enzyme TPP-binding" evidence="5">
    <location>
        <begin position="388"/>
        <end position="534"/>
    </location>
</feature>
<dbReference type="InterPro" id="IPR012000">
    <property type="entry name" value="Thiamin_PyroP_enz_cen_dom"/>
</dbReference>
<dbReference type="NCBIfam" id="NF006052">
    <property type="entry name" value="PRK08199.1"/>
    <property type="match status" value="1"/>
</dbReference>
<dbReference type="PANTHER" id="PTHR18968">
    <property type="entry name" value="THIAMINE PYROPHOSPHATE ENZYMES"/>
    <property type="match status" value="1"/>
</dbReference>
<protein>
    <submittedName>
        <fullName evidence="7">Thiamine pyrophosphate-binding protein</fullName>
    </submittedName>
</protein>
<evidence type="ECO:0000256" key="2">
    <source>
        <dbReference type="ARBA" id="ARBA00023052"/>
    </source>
</evidence>
<comment type="similarity">
    <text evidence="1 3">Belongs to the TPP enzyme family.</text>
</comment>
<dbReference type="FunFam" id="3.40.50.970:FF:000007">
    <property type="entry name" value="Acetolactate synthase"/>
    <property type="match status" value="1"/>
</dbReference>
<dbReference type="SUPFAM" id="SSF52467">
    <property type="entry name" value="DHS-like NAD/FAD-binding domain"/>
    <property type="match status" value="1"/>
</dbReference>
<feature type="domain" description="Thiamine pyrophosphate enzyme N-terminal TPP-binding" evidence="6">
    <location>
        <begin position="10"/>
        <end position="124"/>
    </location>
</feature>
<evidence type="ECO:0000256" key="3">
    <source>
        <dbReference type="RuleBase" id="RU362132"/>
    </source>
</evidence>